<reference evidence="2" key="1">
    <citation type="submission" date="2021-02" db="EMBL/GenBank/DDBJ databases">
        <authorList>
            <person name="Nowell W R."/>
        </authorList>
    </citation>
    <scope>NUCLEOTIDE SEQUENCE</scope>
</reference>
<gene>
    <name evidence="2" type="ORF">GPM918_LOCUS43808</name>
    <name evidence="1" type="ORF">OVA965_LOCUS32667</name>
    <name evidence="4" type="ORF">SRO942_LOCUS45429</name>
    <name evidence="3" type="ORF">TMI583_LOCUS33527</name>
</gene>
<evidence type="ECO:0000313" key="5">
    <source>
        <dbReference type="Proteomes" id="UP000663829"/>
    </source>
</evidence>
<comment type="caution">
    <text evidence="2">The sequence shown here is derived from an EMBL/GenBank/DDBJ whole genome shotgun (WGS) entry which is preliminary data.</text>
</comment>
<evidence type="ECO:0000313" key="2">
    <source>
        <dbReference type="EMBL" id="CAF1622186.1"/>
    </source>
</evidence>
<proteinExistence type="predicted"/>
<evidence type="ECO:0000313" key="4">
    <source>
        <dbReference type="EMBL" id="CAF4513569.1"/>
    </source>
</evidence>
<dbReference type="EMBL" id="CAJOBA010047374">
    <property type="protein sequence ID" value="CAF4200439.1"/>
    <property type="molecule type" value="Genomic_DNA"/>
</dbReference>
<evidence type="ECO:0000313" key="3">
    <source>
        <dbReference type="EMBL" id="CAF4200439.1"/>
    </source>
</evidence>
<accession>A0A816CMC7</accession>
<dbReference type="Proteomes" id="UP000681722">
    <property type="component" value="Unassembled WGS sequence"/>
</dbReference>
<sequence>MSNSKLELLSNELLMIVFECIEIGQVFYGFYNLNQRLNSLLFDHRPRFHCEIDGSSKNLSRLLLYKHQIIPSNLLSQIQTLVLVRCNLKEYGVFHQNYQTFTALESLTLNELSSRDIEHVLRQFQLKQQEEYIPNLKRLIILNPRKKVLLPTEL</sequence>
<dbReference type="EMBL" id="CAJNOQ010041045">
    <property type="protein sequence ID" value="CAF1622186.1"/>
    <property type="molecule type" value="Genomic_DNA"/>
</dbReference>
<dbReference type="AlphaFoldDB" id="A0A816CMC7"/>
<name>A0A816CMC7_9BILA</name>
<protein>
    <submittedName>
        <fullName evidence="2">Uncharacterized protein</fullName>
    </submittedName>
</protein>
<evidence type="ECO:0000313" key="1">
    <source>
        <dbReference type="EMBL" id="CAF1392989.1"/>
    </source>
</evidence>
<keyword evidence="5" id="KW-1185">Reference proteome</keyword>
<dbReference type="Proteomes" id="UP000682733">
    <property type="component" value="Unassembled WGS sequence"/>
</dbReference>
<dbReference type="EMBL" id="CAJOBC010108310">
    <property type="protein sequence ID" value="CAF4513569.1"/>
    <property type="molecule type" value="Genomic_DNA"/>
</dbReference>
<dbReference type="Proteomes" id="UP000663829">
    <property type="component" value="Unassembled WGS sequence"/>
</dbReference>
<organism evidence="2 5">
    <name type="scientific">Didymodactylos carnosus</name>
    <dbReference type="NCBI Taxonomy" id="1234261"/>
    <lineage>
        <taxon>Eukaryota</taxon>
        <taxon>Metazoa</taxon>
        <taxon>Spiralia</taxon>
        <taxon>Gnathifera</taxon>
        <taxon>Rotifera</taxon>
        <taxon>Eurotatoria</taxon>
        <taxon>Bdelloidea</taxon>
        <taxon>Philodinida</taxon>
        <taxon>Philodinidae</taxon>
        <taxon>Didymodactylos</taxon>
    </lineage>
</organism>
<dbReference type="EMBL" id="CAJNOK010025673">
    <property type="protein sequence ID" value="CAF1392989.1"/>
    <property type="molecule type" value="Genomic_DNA"/>
</dbReference>
<dbReference type="Proteomes" id="UP000677228">
    <property type="component" value="Unassembled WGS sequence"/>
</dbReference>